<feature type="transmembrane region" description="Helical" evidence="6">
    <location>
        <begin position="225"/>
        <end position="244"/>
    </location>
</feature>
<evidence type="ECO:0000259" key="7">
    <source>
        <dbReference type="PROSITE" id="PS50850"/>
    </source>
</evidence>
<dbReference type="PROSITE" id="PS00216">
    <property type="entry name" value="SUGAR_TRANSPORT_1"/>
    <property type="match status" value="1"/>
</dbReference>
<evidence type="ECO:0000256" key="4">
    <source>
        <dbReference type="ARBA" id="ARBA00022989"/>
    </source>
</evidence>
<dbReference type="Pfam" id="PF07690">
    <property type="entry name" value="MFS_1"/>
    <property type="match status" value="1"/>
</dbReference>
<sequence>MEATTEPRRHRGIAPGSFQFIVLMSMGMAVTALSIDAVLPAYGHIRDSLGMAADDSAVTGLVTFYFMGSGVGLIPAGLLADRYGRRPVMWGGLMLFALAAAATAFMPTLSAMLVTRFAWGMGSAGPRVAALAMVRDVYEGEEMARMMSLIMAAFILVPTIAPSLGSAILVVGPWQWIVWFCALFGVVVALGVFRLPETLPVEHRRPLDLSEMKTSMSLAIREPGMVGYLIAFTLLTGAFMSYLASSQLVIDKVFGLDRWFPLIFGAIAITMGAGMVFNSWAVERVGLDRLTGWAMMIYLIMAGALLAIALVNDGVPPFWLFLPAIAGTLLFLQMLGPNINSAAMRPMAAVAGTAAALLGMVSSVFGALLGGVVDHEFNATITPIAIGMMVYGLVAAVSWRWATRSQLMARQAKQASA</sequence>
<keyword evidence="4 6" id="KW-1133">Transmembrane helix</keyword>
<dbReference type="PANTHER" id="PTHR23502:SF132">
    <property type="entry name" value="POLYAMINE TRANSPORTER 2-RELATED"/>
    <property type="match status" value="1"/>
</dbReference>
<accession>A0A2G6KGE8</accession>
<evidence type="ECO:0000256" key="2">
    <source>
        <dbReference type="ARBA" id="ARBA00022448"/>
    </source>
</evidence>
<protein>
    <recommendedName>
        <fullName evidence="7">Major facilitator superfamily (MFS) profile domain-containing protein</fullName>
    </recommendedName>
</protein>
<reference evidence="8 9" key="1">
    <citation type="submission" date="2017-10" db="EMBL/GenBank/DDBJ databases">
        <title>Novel microbial diversity and functional potential in the marine mammal oral microbiome.</title>
        <authorList>
            <person name="Dudek N.K."/>
            <person name="Sun C.L."/>
            <person name="Burstein D."/>
            <person name="Kantor R.S."/>
            <person name="Aliaga Goltsman D.S."/>
            <person name="Bik E.M."/>
            <person name="Thomas B.C."/>
            <person name="Banfield J.F."/>
            <person name="Relman D.A."/>
        </authorList>
    </citation>
    <scope>NUCLEOTIDE SEQUENCE [LARGE SCALE GENOMIC DNA]</scope>
    <source>
        <strain evidence="8">DOLJORAL78_61_10</strain>
    </source>
</reference>
<feature type="transmembrane region" description="Helical" evidence="6">
    <location>
        <begin position="20"/>
        <end position="42"/>
    </location>
</feature>
<dbReference type="GO" id="GO:0042908">
    <property type="term" value="P:xenobiotic transport"/>
    <property type="evidence" value="ECO:0007669"/>
    <property type="project" value="UniProtKB-ARBA"/>
</dbReference>
<organism evidence="8 9">
    <name type="scientific">Ilumatobacter coccineus</name>
    <dbReference type="NCBI Taxonomy" id="467094"/>
    <lineage>
        <taxon>Bacteria</taxon>
        <taxon>Bacillati</taxon>
        <taxon>Actinomycetota</taxon>
        <taxon>Acidimicrobiia</taxon>
        <taxon>Acidimicrobiales</taxon>
        <taxon>Ilumatobacteraceae</taxon>
        <taxon>Ilumatobacter</taxon>
    </lineage>
</organism>
<feature type="transmembrane region" description="Helical" evidence="6">
    <location>
        <begin position="317"/>
        <end position="335"/>
    </location>
</feature>
<evidence type="ECO:0000313" key="9">
    <source>
        <dbReference type="Proteomes" id="UP000230914"/>
    </source>
</evidence>
<dbReference type="GO" id="GO:0022857">
    <property type="term" value="F:transmembrane transporter activity"/>
    <property type="evidence" value="ECO:0007669"/>
    <property type="project" value="InterPro"/>
</dbReference>
<feature type="transmembrane region" description="Helical" evidence="6">
    <location>
        <begin position="381"/>
        <end position="402"/>
    </location>
</feature>
<comment type="subcellular location">
    <subcellularLocation>
        <location evidence="1">Cell membrane</location>
        <topology evidence="1">Multi-pass membrane protein</topology>
    </subcellularLocation>
</comment>
<dbReference type="Gene3D" id="1.20.1720.10">
    <property type="entry name" value="Multidrug resistance protein D"/>
    <property type="match status" value="1"/>
</dbReference>
<dbReference type="AlphaFoldDB" id="A0A2G6KGE8"/>
<dbReference type="InterPro" id="IPR036259">
    <property type="entry name" value="MFS_trans_sf"/>
</dbReference>
<dbReference type="PANTHER" id="PTHR23502">
    <property type="entry name" value="MAJOR FACILITATOR SUPERFAMILY"/>
    <property type="match status" value="1"/>
</dbReference>
<feature type="transmembrane region" description="Helical" evidence="6">
    <location>
        <begin position="117"/>
        <end position="134"/>
    </location>
</feature>
<feature type="transmembrane region" description="Helical" evidence="6">
    <location>
        <begin position="259"/>
        <end position="278"/>
    </location>
</feature>
<dbReference type="InterPro" id="IPR005829">
    <property type="entry name" value="Sugar_transporter_CS"/>
</dbReference>
<dbReference type="GO" id="GO:0005886">
    <property type="term" value="C:plasma membrane"/>
    <property type="evidence" value="ECO:0007669"/>
    <property type="project" value="UniProtKB-SubCell"/>
</dbReference>
<feature type="transmembrane region" description="Helical" evidence="6">
    <location>
        <begin position="62"/>
        <end position="80"/>
    </location>
</feature>
<feature type="transmembrane region" description="Helical" evidence="6">
    <location>
        <begin position="347"/>
        <end position="369"/>
    </location>
</feature>
<keyword evidence="2" id="KW-0813">Transport</keyword>
<feature type="transmembrane region" description="Helical" evidence="6">
    <location>
        <begin position="146"/>
        <end position="170"/>
    </location>
</feature>
<proteinExistence type="predicted"/>
<dbReference type="SUPFAM" id="SSF103473">
    <property type="entry name" value="MFS general substrate transporter"/>
    <property type="match status" value="1"/>
</dbReference>
<dbReference type="PROSITE" id="PS50850">
    <property type="entry name" value="MFS"/>
    <property type="match status" value="1"/>
</dbReference>
<feature type="transmembrane region" description="Helical" evidence="6">
    <location>
        <begin position="87"/>
        <end position="105"/>
    </location>
</feature>
<keyword evidence="5 6" id="KW-0472">Membrane</keyword>
<gene>
    <name evidence="8" type="ORF">CSA55_00280</name>
</gene>
<comment type="caution">
    <text evidence="8">The sequence shown here is derived from an EMBL/GenBank/DDBJ whole genome shotgun (WGS) entry which is preliminary data.</text>
</comment>
<keyword evidence="3 6" id="KW-0812">Transmembrane</keyword>
<name>A0A2G6KGE8_9ACTN</name>
<dbReference type="InterPro" id="IPR020846">
    <property type="entry name" value="MFS_dom"/>
</dbReference>
<dbReference type="EMBL" id="PDSL01000008">
    <property type="protein sequence ID" value="PIE34727.1"/>
    <property type="molecule type" value="Genomic_DNA"/>
</dbReference>
<evidence type="ECO:0000256" key="5">
    <source>
        <dbReference type="ARBA" id="ARBA00023136"/>
    </source>
</evidence>
<feature type="transmembrane region" description="Helical" evidence="6">
    <location>
        <begin position="290"/>
        <end position="311"/>
    </location>
</feature>
<dbReference type="Proteomes" id="UP000230914">
    <property type="component" value="Unassembled WGS sequence"/>
</dbReference>
<dbReference type="InterPro" id="IPR011701">
    <property type="entry name" value="MFS"/>
</dbReference>
<feature type="domain" description="Major facilitator superfamily (MFS) profile" evidence="7">
    <location>
        <begin position="20"/>
        <end position="404"/>
    </location>
</feature>
<evidence type="ECO:0000256" key="1">
    <source>
        <dbReference type="ARBA" id="ARBA00004651"/>
    </source>
</evidence>
<evidence type="ECO:0000256" key="6">
    <source>
        <dbReference type="SAM" id="Phobius"/>
    </source>
</evidence>
<evidence type="ECO:0000256" key="3">
    <source>
        <dbReference type="ARBA" id="ARBA00022692"/>
    </source>
</evidence>
<evidence type="ECO:0000313" key="8">
    <source>
        <dbReference type="EMBL" id="PIE34727.1"/>
    </source>
</evidence>
<dbReference type="GO" id="GO:0140115">
    <property type="term" value="P:export across plasma membrane"/>
    <property type="evidence" value="ECO:0007669"/>
    <property type="project" value="UniProtKB-ARBA"/>
</dbReference>
<feature type="transmembrane region" description="Helical" evidence="6">
    <location>
        <begin position="176"/>
        <end position="195"/>
    </location>
</feature>